<dbReference type="AlphaFoldDB" id="A0A9P8RQG9"/>
<protein>
    <submittedName>
        <fullName evidence="2">Uncharacterized protein</fullName>
    </submittedName>
</protein>
<feature type="region of interest" description="Disordered" evidence="1">
    <location>
        <begin position="1"/>
        <end position="35"/>
    </location>
</feature>
<feature type="region of interest" description="Disordered" evidence="1">
    <location>
        <begin position="127"/>
        <end position="158"/>
    </location>
</feature>
<name>A0A9P8RQG9_9PEZI</name>
<dbReference type="EMBL" id="JAGHQM010000494">
    <property type="protein sequence ID" value="KAH0559901.1"/>
    <property type="molecule type" value="Genomic_DNA"/>
</dbReference>
<evidence type="ECO:0000313" key="2">
    <source>
        <dbReference type="EMBL" id="KAH0559901.1"/>
    </source>
</evidence>
<keyword evidence="3" id="KW-1185">Reference proteome</keyword>
<comment type="caution">
    <text evidence="2">The sequence shown here is derived from an EMBL/GenBank/DDBJ whole genome shotgun (WGS) entry which is preliminary data.</text>
</comment>
<dbReference type="Proteomes" id="UP000750711">
    <property type="component" value="Unassembled WGS sequence"/>
</dbReference>
<feature type="non-terminal residue" evidence="2">
    <location>
        <position position="352"/>
    </location>
</feature>
<evidence type="ECO:0000256" key="1">
    <source>
        <dbReference type="SAM" id="MobiDB-lite"/>
    </source>
</evidence>
<organism evidence="2 3">
    <name type="scientific">Trichoglossum hirsutum</name>
    <dbReference type="NCBI Taxonomy" id="265104"/>
    <lineage>
        <taxon>Eukaryota</taxon>
        <taxon>Fungi</taxon>
        <taxon>Dikarya</taxon>
        <taxon>Ascomycota</taxon>
        <taxon>Pezizomycotina</taxon>
        <taxon>Geoglossomycetes</taxon>
        <taxon>Geoglossales</taxon>
        <taxon>Geoglossaceae</taxon>
        <taxon>Trichoglossum</taxon>
    </lineage>
</organism>
<accession>A0A9P8RQG9</accession>
<sequence length="352" mass="38819">MLAARPQRTRHSNNNFEQLKGLSPPTCNPSNVQSKLDSTSIHIIKKVSRSSLGEKGRAILRRILLREREVNEKLPPGSNGSTQLNASENRRRIIVTDLGMPTLTARTRYGFHSNSSWGEETCDTRTFWAPEEGSNPRPSSDPGLCRYAPPPNGRGTKDLPEQQAVLIEQHVPPNLVLAASVPTEGDHPSANSTPVPEQQDACRKRQGVTSLDGVVFSGRQGLPDDSLPTDENIVLPVDSPIIYYLGHGLYVGNMQEVTPPRDTVTRWENDIRVRLVQDLIPVALGLPWSNTSGDPIIEPELHMAGTTTGKSLTVRLEPTVWIWCGGKTSRRAVTKAVAHLDYLHTFSKSRVQ</sequence>
<evidence type="ECO:0000313" key="3">
    <source>
        <dbReference type="Proteomes" id="UP000750711"/>
    </source>
</evidence>
<gene>
    <name evidence="2" type="ORF">GP486_003584</name>
</gene>
<reference evidence="2" key="1">
    <citation type="submission" date="2021-03" db="EMBL/GenBank/DDBJ databases">
        <title>Comparative genomics and phylogenomic investigation of the class Geoglossomycetes provide insights into ecological specialization and systematics.</title>
        <authorList>
            <person name="Melie T."/>
            <person name="Pirro S."/>
            <person name="Miller A.N."/>
            <person name="Quandt A."/>
        </authorList>
    </citation>
    <scope>NUCLEOTIDE SEQUENCE</scope>
    <source>
        <strain evidence="2">CAQ_001_2017</strain>
    </source>
</reference>
<proteinExistence type="predicted"/>
<feature type="region of interest" description="Disordered" evidence="1">
    <location>
        <begin position="180"/>
        <end position="205"/>
    </location>
</feature>